<dbReference type="EMBL" id="LR899011">
    <property type="protein sequence ID" value="CAD7083915.1"/>
    <property type="molecule type" value="Genomic_DNA"/>
</dbReference>
<evidence type="ECO:0000256" key="8">
    <source>
        <dbReference type="ARBA" id="ARBA00022824"/>
    </source>
</evidence>
<dbReference type="PROSITE" id="PS00086">
    <property type="entry name" value="CYTOCHROME_P450"/>
    <property type="match status" value="1"/>
</dbReference>
<accession>A0A7R8UN59</accession>
<evidence type="ECO:0000256" key="7">
    <source>
        <dbReference type="ARBA" id="ARBA00022723"/>
    </source>
</evidence>
<comment type="similarity">
    <text evidence="5 15">Belongs to the cytochrome P450 family.</text>
</comment>
<dbReference type="GO" id="GO:0005789">
    <property type="term" value="C:endoplasmic reticulum membrane"/>
    <property type="evidence" value="ECO:0007669"/>
    <property type="project" value="UniProtKB-SubCell"/>
</dbReference>
<feature type="binding site" description="axial binding residue" evidence="14">
    <location>
        <position position="223"/>
    </location>
    <ligand>
        <name>heme</name>
        <dbReference type="ChEBI" id="CHEBI:30413"/>
    </ligand>
    <ligandPart>
        <name>Fe</name>
        <dbReference type="ChEBI" id="CHEBI:18248"/>
    </ligandPart>
</feature>
<evidence type="ECO:0000256" key="10">
    <source>
        <dbReference type="ARBA" id="ARBA00023002"/>
    </source>
</evidence>
<dbReference type="SUPFAM" id="SSF48264">
    <property type="entry name" value="Cytochrome P450"/>
    <property type="match status" value="1"/>
</dbReference>
<reference evidence="16 17" key="1">
    <citation type="submission" date="2020-11" db="EMBL/GenBank/DDBJ databases">
        <authorList>
            <person name="Wallbank WR R."/>
            <person name="Pardo Diaz C."/>
            <person name="Kozak K."/>
            <person name="Martin S."/>
            <person name="Jiggins C."/>
            <person name="Moest M."/>
            <person name="Warren A I."/>
            <person name="Generalovic N T."/>
            <person name="Byers J.R.P. K."/>
            <person name="Montejo-Kovacevich G."/>
            <person name="Yen C E."/>
        </authorList>
    </citation>
    <scope>NUCLEOTIDE SEQUENCE [LARGE SCALE GENOMIC DNA]</scope>
</reference>
<keyword evidence="9" id="KW-0492">Microsome</keyword>
<evidence type="ECO:0000256" key="15">
    <source>
        <dbReference type="RuleBase" id="RU000461"/>
    </source>
</evidence>
<evidence type="ECO:0000313" key="17">
    <source>
        <dbReference type="Proteomes" id="UP000594454"/>
    </source>
</evidence>
<evidence type="ECO:0000256" key="13">
    <source>
        <dbReference type="ARBA" id="ARBA00023136"/>
    </source>
</evidence>
<organism evidence="16 17">
    <name type="scientific">Hermetia illucens</name>
    <name type="common">Black soldier fly</name>
    <dbReference type="NCBI Taxonomy" id="343691"/>
    <lineage>
        <taxon>Eukaryota</taxon>
        <taxon>Metazoa</taxon>
        <taxon>Ecdysozoa</taxon>
        <taxon>Arthropoda</taxon>
        <taxon>Hexapoda</taxon>
        <taxon>Insecta</taxon>
        <taxon>Pterygota</taxon>
        <taxon>Neoptera</taxon>
        <taxon>Endopterygota</taxon>
        <taxon>Diptera</taxon>
        <taxon>Brachycera</taxon>
        <taxon>Stratiomyomorpha</taxon>
        <taxon>Stratiomyidae</taxon>
        <taxon>Hermetiinae</taxon>
        <taxon>Hermetia</taxon>
    </lineage>
</organism>
<dbReference type="Pfam" id="PF00067">
    <property type="entry name" value="p450"/>
    <property type="match status" value="1"/>
</dbReference>
<evidence type="ECO:0000256" key="2">
    <source>
        <dbReference type="ARBA" id="ARBA00003690"/>
    </source>
</evidence>
<dbReference type="InterPro" id="IPR036396">
    <property type="entry name" value="Cyt_P450_sf"/>
</dbReference>
<dbReference type="PANTHER" id="PTHR24292:SF54">
    <property type="entry name" value="CYP9F3-RELATED"/>
    <property type="match status" value="1"/>
</dbReference>
<evidence type="ECO:0000256" key="4">
    <source>
        <dbReference type="ARBA" id="ARBA00004406"/>
    </source>
</evidence>
<evidence type="ECO:0008006" key="18">
    <source>
        <dbReference type="Google" id="ProtNLM"/>
    </source>
</evidence>
<dbReference type="InterPro" id="IPR001128">
    <property type="entry name" value="Cyt_P450"/>
</dbReference>
<dbReference type="AlphaFoldDB" id="A0A7R8UN59"/>
<keyword evidence="17" id="KW-1185">Reference proteome</keyword>
<evidence type="ECO:0000256" key="12">
    <source>
        <dbReference type="ARBA" id="ARBA00023033"/>
    </source>
</evidence>
<dbReference type="OrthoDB" id="2789670at2759"/>
<keyword evidence="6 14" id="KW-0349">Heme</keyword>
<keyword evidence="10 15" id="KW-0560">Oxidoreductase</keyword>
<name>A0A7R8UN59_HERIL</name>
<keyword evidence="7 14" id="KW-0479">Metal-binding</keyword>
<dbReference type="PRINTS" id="PR00463">
    <property type="entry name" value="EP450I"/>
</dbReference>
<evidence type="ECO:0000256" key="11">
    <source>
        <dbReference type="ARBA" id="ARBA00023004"/>
    </source>
</evidence>
<protein>
    <recommendedName>
        <fullName evidence="18">Cytochrome P450</fullName>
    </recommendedName>
</protein>
<evidence type="ECO:0000256" key="9">
    <source>
        <dbReference type="ARBA" id="ARBA00022848"/>
    </source>
</evidence>
<dbReference type="GO" id="GO:0005506">
    <property type="term" value="F:iron ion binding"/>
    <property type="evidence" value="ECO:0007669"/>
    <property type="project" value="InterPro"/>
</dbReference>
<sequence length="281" mass="32088">MRFLKVPLISNDFITYFKSLIKEIIDYRRKNDIRHFDIVHILMEGEDNDKSEGGERSNQSDSLTDDEIVVQCMIILMDGLIKSSVVATGAVLEIANNPGVQAKLLKEIDTISGRVSDKSISYDTLREMDYLDMIIYEALRKWSVEHILDRICTKPYTLYDKTTGHSVNLEPGETICIPIAAFHRDPNYFPDPERFYPERFSEEKRGFIRPYTFLPFGIGPRNCIGAKLALMQMKAAMVSLFSEFTVEPLSPKTAKLVADSTVFFLQPENGPTVRLICRKTK</sequence>
<evidence type="ECO:0000256" key="3">
    <source>
        <dbReference type="ARBA" id="ARBA00004174"/>
    </source>
</evidence>
<evidence type="ECO:0000256" key="1">
    <source>
        <dbReference type="ARBA" id="ARBA00001971"/>
    </source>
</evidence>
<dbReference type="InterPro" id="IPR017972">
    <property type="entry name" value="Cyt_P450_CS"/>
</dbReference>
<comment type="function">
    <text evidence="2">May be involved in the metabolism of insect hormones and in the breakdown of synthetic insecticides.</text>
</comment>
<gene>
    <name evidence="16" type="ORF">HERILL_LOCUS6838</name>
</gene>
<dbReference type="Gene3D" id="1.10.630.10">
    <property type="entry name" value="Cytochrome P450"/>
    <property type="match status" value="1"/>
</dbReference>
<keyword evidence="12 15" id="KW-0503">Monooxygenase</keyword>
<comment type="cofactor">
    <cofactor evidence="1 14">
        <name>heme</name>
        <dbReference type="ChEBI" id="CHEBI:30413"/>
    </cofactor>
</comment>
<evidence type="ECO:0000256" key="6">
    <source>
        <dbReference type="ARBA" id="ARBA00022617"/>
    </source>
</evidence>
<evidence type="ECO:0000256" key="14">
    <source>
        <dbReference type="PIRSR" id="PIRSR602401-1"/>
    </source>
</evidence>
<dbReference type="InterPro" id="IPR050476">
    <property type="entry name" value="Insect_CytP450_Detox"/>
</dbReference>
<dbReference type="GO" id="GO:0020037">
    <property type="term" value="F:heme binding"/>
    <property type="evidence" value="ECO:0007669"/>
    <property type="project" value="InterPro"/>
</dbReference>
<dbReference type="GO" id="GO:0016705">
    <property type="term" value="F:oxidoreductase activity, acting on paired donors, with incorporation or reduction of molecular oxygen"/>
    <property type="evidence" value="ECO:0007669"/>
    <property type="project" value="InterPro"/>
</dbReference>
<dbReference type="InterPro" id="IPR002401">
    <property type="entry name" value="Cyt_P450_E_grp-I"/>
</dbReference>
<dbReference type="InParanoid" id="A0A7R8UN59"/>
<evidence type="ECO:0000313" key="16">
    <source>
        <dbReference type="EMBL" id="CAD7083915.1"/>
    </source>
</evidence>
<keyword evidence="11 14" id="KW-0408">Iron</keyword>
<dbReference type="PRINTS" id="PR00385">
    <property type="entry name" value="P450"/>
</dbReference>
<keyword evidence="8" id="KW-0256">Endoplasmic reticulum</keyword>
<dbReference type="GO" id="GO:0004497">
    <property type="term" value="F:monooxygenase activity"/>
    <property type="evidence" value="ECO:0007669"/>
    <property type="project" value="UniProtKB-KW"/>
</dbReference>
<comment type="subcellular location">
    <subcellularLocation>
        <location evidence="4">Endoplasmic reticulum membrane</location>
        <topology evidence="4">Peripheral membrane protein</topology>
    </subcellularLocation>
    <subcellularLocation>
        <location evidence="3">Microsome membrane</location>
        <topology evidence="3">Peripheral membrane protein</topology>
    </subcellularLocation>
</comment>
<keyword evidence="13" id="KW-0472">Membrane</keyword>
<evidence type="ECO:0000256" key="5">
    <source>
        <dbReference type="ARBA" id="ARBA00010617"/>
    </source>
</evidence>
<proteinExistence type="inferred from homology"/>
<dbReference type="Proteomes" id="UP000594454">
    <property type="component" value="Chromosome 3"/>
</dbReference>
<dbReference type="PANTHER" id="PTHR24292">
    <property type="entry name" value="CYTOCHROME P450"/>
    <property type="match status" value="1"/>
</dbReference>